<evidence type="ECO:0000256" key="2">
    <source>
        <dbReference type="ARBA" id="ARBA00022553"/>
    </source>
</evidence>
<feature type="domain" description="Thioester reductase (TE)" evidence="5">
    <location>
        <begin position="686"/>
        <end position="918"/>
    </location>
</feature>
<dbReference type="GeneID" id="63752229"/>
<dbReference type="InterPro" id="IPR036291">
    <property type="entry name" value="NAD(P)-bd_dom_sf"/>
</dbReference>
<dbReference type="SUPFAM" id="SSF51735">
    <property type="entry name" value="NAD(P)-binding Rossmann-fold domains"/>
    <property type="match status" value="1"/>
</dbReference>
<dbReference type="AlphaFoldDB" id="A0A1L9R7P9"/>
<dbReference type="PANTHER" id="PTHR43439">
    <property type="entry name" value="PHENYLACETATE-COENZYME A LIGASE"/>
    <property type="match status" value="1"/>
</dbReference>
<evidence type="ECO:0008006" key="8">
    <source>
        <dbReference type="Google" id="ProtNLM"/>
    </source>
</evidence>
<dbReference type="OrthoDB" id="429813at2759"/>
<keyword evidence="2" id="KW-0597">Phosphoprotein</keyword>
<dbReference type="InterPro" id="IPR042099">
    <property type="entry name" value="ANL_N_sf"/>
</dbReference>
<dbReference type="Pfam" id="PF07993">
    <property type="entry name" value="NAD_binding_4"/>
    <property type="match status" value="1"/>
</dbReference>
<dbReference type="Pfam" id="PF23562">
    <property type="entry name" value="AMP-binding_C_3"/>
    <property type="match status" value="1"/>
</dbReference>
<dbReference type="Proteomes" id="UP000184383">
    <property type="component" value="Unassembled WGS sequence"/>
</dbReference>
<accession>A0A1L9R7P9</accession>
<dbReference type="STRING" id="1073089.A0A1L9R7P9"/>
<dbReference type="InterPro" id="IPR036736">
    <property type="entry name" value="ACP-like_sf"/>
</dbReference>
<sequence>MAVPDTPGFNPRVQLIPHIIDHYAQVRPDAVYAEYPVSPTSFDNGYRPITFKALANAVNGIAWWLKETLGQGNGEVLAYVGGNDLRYPALVLGAIKAGYCMFLTSPRNSAAAQQSLFKRLNCTRLVVPTPQPPPATVILEACSVETLNIPSVDELLGKEYPHFDFSKTLEEARTETLVVLHTSGSTGIPKPIIWTHDTACKHMEMVVLDPPEGYESLDHWNFGKKMYLVPPPFHAAGVAYQLFIALPVGITIILPPSGGLPTAAAMVEARKTTPFETALIVPSIVQELAQSTELLEYCSKNMTHLIYCGGDLPQAIGDKVAAAIRLVNQYGASEVGMIPSVYSKTNRDPLKDWRYIDFNPRMGVECRHVSGGEYEMVIVRNPEYESRQFSFTIFPDRQKYHTSDLLVRHPDPAKSDLWRWCARVDDVIVFLNGEKTNPVSMEQHIIASNPDVTAALVAGSQRFQASLLVELGGKKLDVTERAAMIEKLWPSIKQANDACPAHARVAKTHILFTTPDKPMLRAGKGTIQRAGTLAEYAQELNALYADADSLSAENDGPVGPGRVEDPAVISEYIRESILAIAGWNAQKLTDTENWFNLGLDSLQTITATRVFKRGFDSPNLTPNLIYLSPSVASLTETVLRLQKNHEASAESQKEAALQERDQLLKELTGQLSINTKSGSAKHTVVLTGSTGNLGTYMLDSLLRNPSVGHVYCLNRRDDAVEVQRQKNAAYNLTSDLSRVTFYTADLSQPDFGVAPNILHTLQATTNLIIHNAWAVNFNLSLPSFKPNLDSVVNLINFTHNATQQPHLFFISSISSVMGHHSNSGLTPEAPITTTTPAPNGYANSKYLGEHLLTQAAKNGLHASFARVGQVAGSVRSAGLWNKAEWFPSLVLSSLHVGALPDTLGKALDRVDWLPIDLLGDVLVDLALGKSEVNGYTNGHTNGATNGAANGHTNGTINGSMNDAINVFHPHNIHPQTWETIRPMVADAIFKTSGKKIETIPSRDWVQRVRHDIEIASNSDKGLSDKDLQALLAKNPAAKLLEFFDGIMSQTAPENVLDTTLTAQRSEKLRVVEGVKSEWIEKWVGEWVQ</sequence>
<evidence type="ECO:0000313" key="6">
    <source>
        <dbReference type="EMBL" id="OJJ30907.1"/>
    </source>
</evidence>
<dbReference type="RefSeq" id="XP_040684584.1">
    <property type="nucleotide sequence ID" value="XM_040836381.1"/>
</dbReference>
<keyword evidence="7" id="KW-1185">Reference proteome</keyword>
<dbReference type="InterPro" id="IPR009081">
    <property type="entry name" value="PP-bd_ACP"/>
</dbReference>
<dbReference type="PROSITE" id="PS00455">
    <property type="entry name" value="AMP_BINDING"/>
    <property type="match status" value="1"/>
</dbReference>
<dbReference type="Pfam" id="PF00550">
    <property type="entry name" value="PP-binding"/>
    <property type="match status" value="1"/>
</dbReference>
<proteinExistence type="predicted"/>
<evidence type="ECO:0000259" key="4">
    <source>
        <dbReference type="Pfam" id="PF00550"/>
    </source>
</evidence>
<dbReference type="VEuPathDB" id="FungiDB:ASPWEDRAFT_44876"/>
<organism evidence="6 7">
    <name type="scientific">Aspergillus wentii DTO 134E9</name>
    <dbReference type="NCBI Taxonomy" id="1073089"/>
    <lineage>
        <taxon>Eukaryota</taxon>
        <taxon>Fungi</taxon>
        <taxon>Dikarya</taxon>
        <taxon>Ascomycota</taxon>
        <taxon>Pezizomycotina</taxon>
        <taxon>Eurotiomycetes</taxon>
        <taxon>Eurotiomycetidae</taxon>
        <taxon>Eurotiales</taxon>
        <taxon>Aspergillaceae</taxon>
        <taxon>Aspergillus</taxon>
        <taxon>Aspergillus subgen. Cremei</taxon>
    </lineage>
</organism>
<dbReference type="InterPro" id="IPR051414">
    <property type="entry name" value="Adenylate-forming_Reductase"/>
</dbReference>
<dbReference type="Gene3D" id="3.40.50.720">
    <property type="entry name" value="NAD(P)-binding Rossmann-like Domain"/>
    <property type="match status" value="1"/>
</dbReference>
<reference evidence="7" key="1">
    <citation type="journal article" date="2017" name="Genome Biol.">
        <title>Comparative genomics reveals high biological diversity and specific adaptations in the industrially and medically important fungal genus Aspergillus.</title>
        <authorList>
            <person name="de Vries R.P."/>
            <person name="Riley R."/>
            <person name="Wiebenga A."/>
            <person name="Aguilar-Osorio G."/>
            <person name="Amillis S."/>
            <person name="Uchima C.A."/>
            <person name="Anderluh G."/>
            <person name="Asadollahi M."/>
            <person name="Askin M."/>
            <person name="Barry K."/>
            <person name="Battaglia E."/>
            <person name="Bayram O."/>
            <person name="Benocci T."/>
            <person name="Braus-Stromeyer S.A."/>
            <person name="Caldana C."/>
            <person name="Canovas D."/>
            <person name="Cerqueira G.C."/>
            <person name="Chen F."/>
            <person name="Chen W."/>
            <person name="Choi C."/>
            <person name="Clum A."/>
            <person name="Dos Santos R.A."/>
            <person name="Damasio A.R."/>
            <person name="Diallinas G."/>
            <person name="Emri T."/>
            <person name="Fekete E."/>
            <person name="Flipphi M."/>
            <person name="Freyberg S."/>
            <person name="Gallo A."/>
            <person name="Gournas C."/>
            <person name="Habgood R."/>
            <person name="Hainaut M."/>
            <person name="Harispe M.L."/>
            <person name="Henrissat B."/>
            <person name="Hilden K.S."/>
            <person name="Hope R."/>
            <person name="Hossain A."/>
            <person name="Karabika E."/>
            <person name="Karaffa L."/>
            <person name="Karanyi Z."/>
            <person name="Krasevec N."/>
            <person name="Kuo A."/>
            <person name="Kusch H."/>
            <person name="LaButti K."/>
            <person name="Lagendijk E.L."/>
            <person name="Lapidus A."/>
            <person name="Levasseur A."/>
            <person name="Lindquist E."/>
            <person name="Lipzen A."/>
            <person name="Logrieco A.F."/>
            <person name="MacCabe A."/>
            <person name="Maekelae M.R."/>
            <person name="Malavazi I."/>
            <person name="Melin P."/>
            <person name="Meyer V."/>
            <person name="Mielnichuk N."/>
            <person name="Miskei M."/>
            <person name="Molnar A.P."/>
            <person name="Mule G."/>
            <person name="Ngan C.Y."/>
            <person name="Orejas M."/>
            <person name="Orosz E."/>
            <person name="Ouedraogo J.P."/>
            <person name="Overkamp K.M."/>
            <person name="Park H.-S."/>
            <person name="Perrone G."/>
            <person name="Piumi F."/>
            <person name="Punt P.J."/>
            <person name="Ram A.F."/>
            <person name="Ramon A."/>
            <person name="Rauscher S."/>
            <person name="Record E."/>
            <person name="Riano-Pachon D.M."/>
            <person name="Robert V."/>
            <person name="Roehrig J."/>
            <person name="Ruller R."/>
            <person name="Salamov A."/>
            <person name="Salih N.S."/>
            <person name="Samson R.A."/>
            <person name="Sandor E."/>
            <person name="Sanguinetti M."/>
            <person name="Schuetze T."/>
            <person name="Sepcic K."/>
            <person name="Shelest E."/>
            <person name="Sherlock G."/>
            <person name="Sophianopoulou V."/>
            <person name="Squina F.M."/>
            <person name="Sun H."/>
            <person name="Susca A."/>
            <person name="Todd R.B."/>
            <person name="Tsang A."/>
            <person name="Unkles S.E."/>
            <person name="van de Wiele N."/>
            <person name="van Rossen-Uffink D."/>
            <person name="Oliveira J.V."/>
            <person name="Vesth T.C."/>
            <person name="Visser J."/>
            <person name="Yu J.-H."/>
            <person name="Zhou M."/>
            <person name="Andersen M.R."/>
            <person name="Archer D.B."/>
            <person name="Baker S.E."/>
            <person name="Benoit I."/>
            <person name="Brakhage A.A."/>
            <person name="Braus G.H."/>
            <person name="Fischer R."/>
            <person name="Frisvad J.C."/>
            <person name="Goldman G.H."/>
            <person name="Houbraken J."/>
            <person name="Oakley B."/>
            <person name="Pocsi I."/>
            <person name="Scazzocchio C."/>
            <person name="Seiboth B."/>
            <person name="vanKuyk P.A."/>
            <person name="Wortman J."/>
            <person name="Dyer P.S."/>
            <person name="Grigoriev I.V."/>
        </authorList>
    </citation>
    <scope>NUCLEOTIDE SEQUENCE [LARGE SCALE GENOMIC DNA]</scope>
    <source>
        <strain evidence="7">DTO 134E9</strain>
    </source>
</reference>
<evidence type="ECO:0000259" key="3">
    <source>
        <dbReference type="Pfam" id="PF00501"/>
    </source>
</evidence>
<protein>
    <recommendedName>
        <fullName evidence="8">Carrier domain-containing protein</fullName>
    </recommendedName>
</protein>
<feature type="domain" description="Carrier" evidence="4">
    <location>
        <begin position="571"/>
        <end position="637"/>
    </location>
</feature>
<dbReference type="SUPFAM" id="SSF56801">
    <property type="entry name" value="Acetyl-CoA synthetase-like"/>
    <property type="match status" value="1"/>
</dbReference>
<dbReference type="Pfam" id="PF00501">
    <property type="entry name" value="AMP-binding"/>
    <property type="match status" value="1"/>
</dbReference>
<dbReference type="InterPro" id="IPR013120">
    <property type="entry name" value="FAR_NAD-bd"/>
</dbReference>
<feature type="domain" description="AMP-dependent synthetase/ligase" evidence="3">
    <location>
        <begin position="24"/>
        <end position="346"/>
    </location>
</feature>
<dbReference type="PANTHER" id="PTHR43439:SF2">
    <property type="entry name" value="ENZYME, PUTATIVE (JCVI)-RELATED"/>
    <property type="match status" value="1"/>
</dbReference>
<dbReference type="EMBL" id="KV878216">
    <property type="protein sequence ID" value="OJJ30907.1"/>
    <property type="molecule type" value="Genomic_DNA"/>
</dbReference>
<dbReference type="InterPro" id="IPR000873">
    <property type="entry name" value="AMP-dep_synth/lig_dom"/>
</dbReference>
<name>A0A1L9R7P9_ASPWE</name>
<evidence type="ECO:0000259" key="5">
    <source>
        <dbReference type="Pfam" id="PF07993"/>
    </source>
</evidence>
<evidence type="ECO:0000256" key="1">
    <source>
        <dbReference type="ARBA" id="ARBA00022450"/>
    </source>
</evidence>
<evidence type="ECO:0000313" key="7">
    <source>
        <dbReference type="Proteomes" id="UP000184383"/>
    </source>
</evidence>
<keyword evidence="1" id="KW-0596">Phosphopantetheine</keyword>
<gene>
    <name evidence="6" type="ORF">ASPWEDRAFT_44876</name>
</gene>
<dbReference type="InterPro" id="IPR020845">
    <property type="entry name" value="AMP-binding_CS"/>
</dbReference>
<dbReference type="Gene3D" id="3.40.50.12780">
    <property type="entry name" value="N-terminal domain of ligase-like"/>
    <property type="match status" value="1"/>
</dbReference>
<dbReference type="SUPFAM" id="SSF47336">
    <property type="entry name" value="ACP-like"/>
    <property type="match status" value="1"/>
</dbReference>